<dbReference type="GO" id="GO:0008276">
    <property type="term" value="F:protein methyltransferase activity"/>
    <property type="evidence" value="ECO:0007669"/>
    <property type="project" value="TreeGrafter"/>
</dbReference>
<dbReference type="GO" id="GO:0003676">
    <property type="term" value="F:nucleic acid binding"/>
    <property type="evidence" value="ECO:0007669"/>
    <property type="project" value="InterPro"/>
</dbReference>
<organism evidence="7">
    <name type="scientific">mine drainage metagenome</name>
    <dbReference type="NCBI Taxonomy" id="410659"/>
    <lineage>
        <taxon>unclassified sequences</taxon>
        <taxon>metagenomes</taxon>
        <taxon>ecological metagenomes</taxon>
    </lineage>
</organism>
<dbReference type="AlphaFoldDB" id="T1A7X3"/>
<dbReference type="CDD" id="cd02440">
    <property type="entry name" value="AdoMet_MTases"/>
    <property type="match status" value="1"/>
</dbReference>
<dbReference type="PROSITE" id="PS00092">
    <property type="entry name" value="N6_MTASE"/>
    <property type="match status" value="1"/>
</dbReference>
<reference evidence="7" key="1">
    <citation type="submission" date="2013-08" db="EMBL/GenBank/DDBJ databases">
        <authorList>
            <person name="Mendez C."/>
            <person name="Richter M."/>
            <person name="Ferrer M."/>
            <person name="Sanchez J."/>
        </authorList>
    </citation>
    <scope>NUCLEOTIDE SEQUENCE</scope>
</reference>
<gene>
    <name evidence="7" type="ORF">B1B_08952</name>
</gene>
<dbReference type="SUPFAM" id="SSF53335">
    <property type="entry name" value="S-adenosyl-L-methionine-dependent methyltransferases"/>
    <property type="match status" value="1"/>
</dbReference>
<dbReference type="EMBL" id="AUZY01005878">
    <property type="protein sequence ID" value="EQD56771.1"/>
    <property type="molecule type" value="Genomic_DNA"/>
</dbReference>
<evidence type="ECO:0000256" key="3">
    <source>
        <dbReference type="ARBA" id="ARBA00022679"/>
    </source>
</evidence>
<sequence>MDVAASDRIYPPREDSGLLLPYARVSRGTSVLEIGTGSGVAALTAARCGARVVATDRNPHALWRLRRSAKVEHLDLEPVRTDLARGLGRFDRILANPPYLPTRAEDRDPDPWQNLALDGGPDGTSTTERILTEL</sequence>
<dbReference type="GO" id="GO:0008757">
    <property type="term" value="F:S-adenosylmethionine-dependent methyltransferase activity"/>
    <property type="evidence" value="ECO:0007669"/>
    <property type="project" value="TreeGrafter"/>
</dbReference>
<evidence type="ECO:0000256" key="4">
    <source>
        <dbReference type="ARBA" id="ARBA00022691"/>
    </source>
</evidence>
<name>T1A7X3_9ZZZZ</name>
<evidence type="ECO:0000259" key="6">
    <source>
        <dbReference type="Pfam" id="PF05175"/>
    </source>
</evidence>
<dbReference type="GO" id="GO:0032259">
    <property type="term" value="P:methylation"/>
    <property type="evidence" value="ECO:0007669"/>
    <property type="project" value="UniProtKB-KW"/>
</dbReference>
<evidence type="ECO:0000256" key="5">
    <source>
        <dbReference type="SAM" id="MobiDB-lite"/>
    </source>
</evidence>
<proteinExistence type="inferred from homology"/>
<evidence type="ECO:0000256" key="2">
    <source>
        <dbReference type="ARBA" id="ARBA00022603"/>
    </source>
</evidence>
<keyword evidence="3" id="KW-0808">Transferase</keyword>
<dbReference type="InterPro" id="IPR007848">
    <property type="entry name" value="Small_mtfrase_dom"/>
</dbReference>
<dbReference type="Pfam" id="PF05175">
    <property type="entry name" value="MTS"/>
    <property type="match status" value="1"/>
</dbReference>
<dbReference type="InterPro" id="IPR052190">
    <property type="entry name" value="Euk-Arch_PrmC-MTase"/>
</dbReference>
<evidence type="ECO:0000313" key="7">
    <source>
        <dbReference type="EMBL" id="EQD56771.1"/>
    </source>
</evidence>
<feature type="region of interest" description="Disordered" evidence="5">
    <location>
        <begin position="98"/>
        <end position="126"/>
    </location>
</feature>
<dbReference type="GO" id="GO:0035657">
    <property type="term" value="C:eRF1 methyltransferase complex"/>
    <property type="evidence" value="ECO:0007669"/>
    <property type="project" value="TreeGrafter"/>
</dbReference>
<dbReference type="PANTHER" id="PTHR45875:SF1">
    <property type="entry name" value="METHYLTRANSFERASE N6AMT1"/>
    <property type="match status" value="1"/>
</dbReference>
<dbReference type="NCBIfam" id="TIGR00537">
    <property type="entry name" value="hemK_rel_arch"/>
    <property type="match status" value="1"/>
</dbReference>
<protein>
    <submittedName>
        <fullName evidence="7">Methylase</fullName>
    </submittedName>
</protein>
<feature type="non-terminal residue" evidence="7">
    <location>
        <position position="134"/>
    </location>
</feature>
<dbReference type="InterPro" id="IPR002052">
    <property type="entry name" value="DNA_methylase_N6_adenine_CS"/>
</dbReference>
<dbReference type="Gene3D" id="3.40.50.150">
    <property type="entry name" value="Vaccinia Virus protein VP39"/>
    <property type="match status" value="1"/>
</dbReference>
<reference evidence="7" key="2">
    <citation type="journal article" date="2014" name="ISME J.">
        <title>Microbial stratification in low pH oxic and suboxic macroscopic growths along an acid mine drainage.</title>
        <authorList>
            <person name="Mendez-Garcia C."/>
            <person name="Mesa V."/>
            <person name="Sprenger R.R."/>
            <person name="Richter M."/>
            <person name="Diez M.S."/>
            <person name="Solano J."/>
            <person name="Bargiela R."/>
            <person name="Golyshina O.V."/>
            <person name="Manteca A."/>
            <person name="Ramos J.L."/>
            <person name="Gallego J.R."/>
            <person name="Llorente I."/>
            <person name="Martins Dos Santos V.A."/>
            <person name="Jensen O.N."/>
            <person name="Pelaez A.I."/>
            <person name="Sanchez J."/>
            <person name="Ferrer M."/>
        </authorList>
    </citation>
    <scope>NUCLEOTIDE SEQUENCE</scope>
</reference>
<dbReference type="InterPro" id="IPR029063">
    <property type="entry name" value="SAM-dependent_MTases_sf"/>
</dbReference>
<evidence type="ECO:0000256" key="1">
    <source>
        <dbReference type="ARBA" id="ARBA00006149"/>
    </source>
</evidence>
<dbReference type="PANTHER" id="PTHR45875">
    <property type="entry name" value="METHYLTRANSFERASE N6AMT1"/>
    <property type="match status" value="1"/>
</dbReference>
<keyword evidence="4" id="KW-0949">S-adenosyl-L-methionine</keyword>
<dbReference type="InterPro" id="IPR004557">
    <property type="entry name" value="PrmC-related"/>
</dbReference>
<comment type="caution">
    <text evidence="7">The sequence shown here is derived from an EMBL/GenBank/DDBJ whole genome shotgun (WGS) entry which is preliminary data.</text>
</comment>
<comment type="similarity">
    <text evidence="1">Belongs to the eukaryotic/archaeal PrmC-related family.</text>
</comment>
<keyword evidence="2 7" id="KW-0489">Methyltransferase</keyword>
<accession>T1A7X3</accession>
<feature type="domain" description="Methyltransferase small" evidence="6">
    <location>
        <begin position="16"/>
        <end position="102"/>
    </location>
</feature>